<dbReference type="RefSeq" id="WP_186842831.1">
    <property type="nucleotide sequence ID" value="NZ_WJBC01000016.1"/>
</dbReference>
<organism evidence="4 5">
    <name type="scientific">Acetobacterium fimetarium</name>
    <dbReference type="NCBI Taxonomy" id="52691"/>
    <lineage>
        <taxon>Bacteria</taxon>
        <taxon>Bacillati</taxon>
        <taxon>Bacillota</taxon>
        <taxon>Clostridia</taxon>
        <taxon>Eubacteriales</taxon>
        <taxon>Eubacteriaceae</taxon>
        <taxon>Acetobacterium</taxon>
    </lineage>
</organism>
<dbReference type="Pfam" id="PF04205">
    <property type="entry name" value="FMN_bind"/>
    <property type="match status" value="1"/>
</dbReference>
<keyword evidence="2" id="KW-0732">Signal</keyword>
<feature type="region of interest" description="Disordered" evidence="1">
    <location>
        <begin position="29"/>
        <end position="59"/>
    </location>
</feature>
<keyword evidence="5" id="KW-1185">Reference proteome</keyword>
<evidence type="ECO:0000259" key="3">
    <source>
        <dbReference type="SMART" id="SM00900"/>
    </source>
</evidence>
<sequence length="160" mass="16518">MRRTPIIGIMTAVLLLLLFFSGCSSGNTDSASDTTTEKADNVTTDSPSDSAIQSNTDSTVPADPNAAAVCTYRDGVYTGNGSGRSPGIVVEVTIMGGAICDISVVSYNDTYVYFDDAADVLIPDIIAAQSTQVDTFSGATLSSKGILEAVNDALSQAVMQ</sequence>
<evidence type="ECO:0000256" key="1">
    <source>
        <dbReference type="SAM" id="MobiDB-lite"/>
    </source>
</evidence>
<dbReference type="EMBL" id="WJBC01000016">
    <property type="protein sequence ID" value="MBC3804947.1"/>
    <property type="molecule type" value="Genomic_DNA"/>
</dbReference>
<name>A0ABR6WWD7_9FIRM</name>
<proteinExistence type="predicted"/>
<accession>A0ABR6WWD7</accession>
<dbReference type="SMART" id="SM00900">
    <property type="entry name" value="FMN_bind"/>
    <property type="match status" value="1"/>
</dbReference>
<gene>
    <name evidence="4" type="ORF">GH808_10945</name>
</gene>
<feature type="compositionally biased region" description="Polar residues" evidence="1">
    <location>
        <begin position="41"/>
        <end position="59"/>
    </location>
</feature>
<dbReference type="Proteomes" id="UP000603234">
    <property type="component" value="Unassembled WGS sequence"/>
</dbReference>
<protein>
    <submittedName>
        <fullName evidence="4">FMN-binding protein</fullName>
    </submittedName>
</protein>
<reference evidence="4 5" key="1">
    <citation type="journal article" date="2020" name="mSystems">
        <title>Defining Genomic and Predicted Metabolic Features of the Acetobacterium Genus.</title>
        <authorList>
            <person name="Ross D.E."/>
            <person name="Marshall C.W."/>
            <person name="Gulliver D."/>
            <person name="May H.D."/>
            <person name="Norman R.S."/>
        </authorList>
    </citation>
    <scope>NUCLEOTIDE SEQUENCE [LARGE SCALE GENOMIC DNA]</scope>
    <source>
        <strain evidence="4 5">DSM 8238</strain>
    </source>
</reference>
<evidence type="ECO:0000313" key="4">
    <source>
        <dbReference type="EMBL" id="MBC3804947.1"/>
    </source>
</evidence>
<feature type="domain" description="FMN-binding" evidence="3">
    <location>
        <begin position="83"/>
        <end position="157"/>
    </location>
</feature>
<dbReference type="PROSITE" id="PS51257">
    <property type="entry name" value="PROKAR_LIPOPROTEIN"/>
    <property type="match status" value="1"/>
</dbReference>
<dbReference type="Gene3D" id="3.90.1010.20">
    <property type="match status" value="1"/>
</dbReference>
<dbReference type="InterPro" id="IPR007329">
    <property type="entry name" value="FMN-bd"/>
</dbReference>
<feature type="signal peptide" evidence="2">
    <location>
        <begin position="1"/>
        <end position="26"/>
    </location>
</feature>
<evidence type="ECO:0000256" key="2">
    <source>
        <dbReference type="SAM" id="SignalP"/>
    </source>
</evidence>
<comment type="caution">
    <text evidence="4">The sequence shown here is derived from an EMBL/GenBank/DDBJ whole genome shotgun (WGS) entry which is preliminary data.</text>
</comment>
<evidence type="ECO:0000313" key="5">
    <source>
        <dbReference type="Proteomes" id="UP000603234"/>
    </source>
</evidence>
<feature type="chain" id="PRO_5045718145" evidence="2">
    <location>
        <begin position="27"/>
        <end position="160"/>
    </location>
</feature>